<organism evidence="1">
    <name type="scientific">Anguilla anguilla</name>
    <name type="common">European freshwater eel</name>
    <name type="synonym">Muraena anguilla</name>
    <dbReference type="NCBI Taxonomy" id="7936"/>
    <lineage>
        <taxon>Eukaryota</taxon>
        <taxon>Metazoa</taxon>
        <taxon>Chordata</taxon>
        <taxon>Craniata</taxon>
        <taxon>Vertebrata</taxon>
        <taxon>Euteleostomi</taxon>
        <taxon>Actinopterygii</taxon>
        <taxon>Neopterygii</taxon>
        <taxon>Teleostei</taxon>
        <taxon>Anguilliformes</taxon>
        <taxon>Anguillidae</taxon>
        <taxon>Anguilla</taxon>
    </lineage>
</organism>
<name>A0A0E9T4N8_ANGAN</name>
<dbReference type="AlphaFoldDB" id="A0A0E9T4N8"/>
<protein>
    <submittedName>
        <fullName evidence="1">Uncharacterized protein</fullName>
    </submittedName>
</protein>
<reference evidence="1" key="2">
    <citation type="journal article" date="2015" name="Fish Shellfish Immunol.">
        <title>Early steps in the European eel (Anguilla anguilla)-Vibrio vulnificus interaction in the gills: Role of the RtxA13 toxin.</title>
        <authorList>
            <person name="Callol A."/>
            <person name="Pajuelo D."/>
            <person name="Ebbesson L."/>
            <person name="Teles M."/>
            <person name="MacKenzie S."/>
            <person name="Amaro C."/>
        </authorList>
    </citation>
    <scope>NUCLEOTIDE SEQUENCE</scope>
</reference>
<reference evidence="1" key="1">
    <citation type="submission" date="2014-11" db="EMBL/GenBank/DDBJ databases">
        <authorList>
            <person name="Amaro Gonzalez C."/>
        </authorList>
    </citation>
    <scope>NUCLEOTIDE SEQUENCE</scope>
</reference>
<dbReference type="EMBL" id="GBXM01060190">
    <property type="protein sequence ID" value="JAH48387.1"/>
    <property type="molecule type" value="Transcribed_RNA"/>
</dbReference>
<proteinExistence type="predicted"/>
<sequence length="28" mass="3243">MFPYATMFTPLLLSAPSKTRKSMLSFYI</sequence>
<accession>A0A0E9T4N8</accession>
<evidence type="ECO:0000313" key="1">
    <source>
        <dbReference type="EMBL" id="JAH48387.1"/>
    </source>
</evidence>